<feature type="compositionally biased region" description="Low complexity" evidence="1">
    <location>
        <begin position="292"/>
        <end position="304"/>
    </location>
</feature>
<accession>A0ABD3RCF9</accession>
<dbReference type="InterPro" id="IPR053259">
    <property type="entry name" value="Golvesin-related_Golgi"/>
</dbReference>
<feature type="compositionally biased region" description="Acidic residues" evidence="1">
    <location>
        <begin position="92"/>
        <end position="102"/>
    </location>
</feature>
<evidence type="ECO:0000313" key="2">
    <source>
        <dbReference type="EMBL" id="KAL3810662.1"/>
    </source>
</evidence>
<evidence type="ECO:0000256" key="1">
    <source>
        <dbReference type="SAM" id="MobiDB-lite"/>
    </source>
</evidence>
<dbReference type="SUPFAM" id="SSF52540">
    <property type="entry name" value="P-loop containing nucleoside triphosphate hydrolases"/>
    <property type="match status" value="1"/>
</dbReference>
<organism evidence="2 3">
    <name type="scientific">Cyclostephanos tholiformis</name>
    <dbReference type="NCBI Taxonomy" id="382380"/>
    <lineage>
        <taxon>Eukaryota</taxon>
        <taxon>Sar</taxon>
        <taxon>Stramenopiles</taxon>
        <taxon>Ochrophyta</taxon>
        <taxon>Bacillariophyta</taxon>
        <taxon>Coscinodiscophyceae</taxon>
        <taxon>Thalassiosirophycidae</taxon>
        <taxon>Stephanodiscales</taxon>
        <taxon>Stephanodiscaceae</taxon>
        <taxon>Cyclostephanos</taxon>
    </lineage>
</organism>
<dbReference type="PANTHER" id="PTHR32301">
    <property type="entry name" value="COUNTIN RECEPTOR CNR3-RELATED"/>
    <property type="match status" value="1"/>
</dbReference>
<evidence type="ECO:0008006" key="4">
    <source>
        <dbReference type="Google" id="ProtNLM"/>
    </source>
</evidence>
<proteinExistence type="predicted"/>
<dbReference type="Gene3D" id="3.40.50.300">
    <property type="entry name" value="P-loop containing nucleotide triphosphate hydrolases"/>
    <property type="match status" value="1"/>
</dbReference>
<dbReference type="Proteomes" id="UP001530377">
    <property type="component" value="Unassembled WGS sequence"/>
</dbReference>
<feature type="compositionally biased region" description="Basic and acidic residues" evidence="1">
    <location>
        <begin position="1"/>
        <end position="20"/>
    </location>
</feature>
<dbReference type="PANTHER" id="PTHR32301:SF6">
    <property type="entry name" value="GOLVESIN-RELATED"/>
    <property type="match status" value="1"/>
</dbReference>
<feature type="compositionally biased region" description="Gly residues" evidence="1">
    <location>
        <begin position="62"/>
        <end position="74"/>
    </location>
</feature>
<feature type="compositionally biased region" description="Low complexity" evidence="1">
    <location>
        <begin position="209"/>
        <end position="223"/>
    </location>
</feature>
<evidence type="ECO:0000313" key="3">
    <source>
        <dbReference type="Proteomes" id="UP001530377"/>
    </source>
</evidence>
<dbReference type="EMBL" id="JALLPB020000313">
    <property type="protein sequence ID" value="KAL3810662.1"/>
    <property type="molecule type" value="Genomic_DNA"/>
</dbReference>
<feature type="region of interest" description="Disordered" evidence="1">
    <location>
        <begin position="292"/>
        <end position="323"/>
    </location>
</feature>
<reference evidence="2 3" key="1">
    <citation type="submission" date="2024-10" db="EMBL/GenBank/DDBJ databases">
        <title>Updated reference genomes for cyclostephanoid diatoms.</title>
        <authorList>
            <person name="Roberts W.R."/>
            <person name="Alverson A.J."/>
        </authorList>
    </citation>
    <scope>NUCLEOTIDE SEQUENCE [LARGE SCALE GENOMIC DNA]</scope>
    <source>
        <strain evidence="2 3">AJA228-03</strain>
    </source>
</reference>
<dbReference type="InterPro" id="IPR027417">
    <property type="entry name" value="P-loop_NTPase"/>
</dbReference>
<gene>
    <name evidence="2" type="ORF">ACHAXA_001051</name>
</gene>
<keyword evidence="3" id="KW-1185">Reference proteome</keyword>
<comment type="caution">
    <text evidence="2">The sequence shown here is derived from an EMBL/GenBank/DDBJ whole genome shotgun (WGS) entry which is preliminary data.</text>
</comment>
<sequence length="832" mass="90203">MDDCGHDYDDISEHTKKPDPPEYYEDDDWSRGRGLGRGRRHRDEHRRHHRHHHRHHRVAERGGNGNDDGGGGYNDEGVGARERATGGRVGGVEEEEEEEEEDTRGHHRRRRHVAAAASRHPRKSSTSPSMGRFMDGVVVVGGINDESSALTMPSALLLRRNNGRLHDDGASCRATIDEEDDDGGYANDRDHDDDEEEGGGGGMREEGALLSSSSSTSSPSGLSRILTRHGWNARTNDDDVGGPPTSDDVDGTKNRQRRRRPWFASSFGGTTTVIGNTIDAAAAAAAAASGSSTRSSYHSSHVNVLPPPPPHHRHRHHGGGGVVDGRRRVAFAVGSSSSSRATRPLLPSSTIVSGGCGGVTYRSATSTRLALEEIRRREVVTGERKRAILLLLSLLASAVTIRLLGVGRGGGGGRHDIMSRTAINTANAKDSEYYGGNRHEDDVVGDGGGGWDGDAAVATADSIVISHPPWGGNLTDGGVGVGVGGVGGVGGGGGGGAAIDAIAVGDNVKNYEQNSPLVEKTYDPEHAYLAPLRHFSDVVSDPFRPDTDTAFFFHVPRSGGSTVKTILGKCLHLVQASEVGARDGHGTDPELRVLEIQESRFVNVDTTTVPGIRRAVDMGLTSSGLADVIVSSYLHESAAMFDLYHQGRAFVVMRDPIHRATSMYYHRLKTLGDLDSSITIEDYAKGNGIENNWVCRFLANRMAGELTKEDLDQAKEILRTKFLIGFLDDLEESVYQMMKFNEWNYSDDETVKMRQEDCIKELTAAGGGTNANAHEYEIPKRGSQAHALISWQTQFDSKLYAYAKELFDRQTKEWGTKDRKKALKKEKKKKGG</sequence>
<protein>
    <recommendedName>
        <fullName evidence="4">Sulfotransferase</fullName>
    </recommendedName>
</protein>
<dbReference type="AlphaFoldDB" id="A0ABD3RCF9"/>
<feature type="region of interest" description="Disordered" evidence="1">
    <location>
        <begin position="173"/>
        <end position="268"/>
    </location>
</feature>
<feature type="compositionally biased region" description="Basic residues" evidence="1">
    <location>
        <begin position="34"/>
        <end position="58"/>
    </location>
</feature>
<feature type="compositionally biased region" description="Basic residues" evidence="1">
    <location>
        <begin position="105"/>
        <end position="123"/>
    </location>
</feature>
<name>A0ABD3RCF9_9STRA</name>
<feature type="region of interest" description="Disordered" evidence="1">
    <location>
        <begin position="1"/>
        <end position="133"/>
    </location>
</feature>